<sequence>MSTARRVAVVTGGNRGIGLEICRQLAGLDYHVVLTARDADRADEQARSLDASCPGEVSGLGLDVVDGPSVDAAFRHVRKQHGRIDVLVNNAGIAVDGPEHRPSSPDFTRIRRTLETNLLGAWRCCAEVVPSMRARGYGRIVNLSSTMASLELTRSPSSPAYRISKTGLNMLTRTLAVELDGTGILVNAASPGYTRTDMSPDAERPVEAGADTPVWLATLPGTGPTGQVFLDRRALTW</sequence>
<dbReference type="AlphaFoldDB" id="A0AA41U791"/>
<dbReference type="PANTHER" id="PTHR43963:SF6">
    <property type="entry name" value="CHAIN DEHYDROGENASE FAMILY PROTEIN, PUTATIVE (AFU_ORTHOLOGUE AFUA_3G15350)-RELATED"/>
    <property type="match status" value="1"/>
</dbReference>
<dbReference type="InterPro" id="IPR045313">
    <property type="entry name" value="CBR1-like"/>
</dbReference>
<proteinExistence type="inferred from homology"/>
<dbReference type="GO" id="GO:0016616">
    <property type="term" value="F:oxidoreductase activity, acting on the CH-OH group of donors, NAD or NADP as acceptor"/>
    <property type="evidence" value="ECO:0007669"/>
    <property type="project" value="InterPro"/>
</dbReference>
<dbReference type="Pfam" id="PF00106">
    <property type="entry name" value="adh_short"/>
    <property type="match status" value="1"/>
</dbReference>
<reference evidence="5" key="1">
    <citation type="submission" date="2022-01" db="EMBL/GenBank/DDBJ databases">
        <title>Antribacter sp. nov., isolated from Guizhou of China.</title>
        <authorList>
            <person name="Chengliang C."/>
            <person name="Ya Z."/>
        </authorList>
    </citation>
    <scope>NUCLEOTIDE SEQUENCE</scope>
    <source>
        <strain evidence="5">KLBMP 9083</strain>
    </source>
</reference>
<dbReference type="PRINTS" id="PR00080">
    <property type="entry name" value="SDRFAMILY"/>
</dbReference>
<dbReference type="EMBL" id="JAKGSG010000029">
    <property type="protein sequence ID" value="MCF4121306.1"/>
    <property type="molecule type" value="Genomic_DNA"/>
</dbReference>
<evidence type="ECO:0000313" key="5">
    <source>
        <dbReference type="EMBL" id="MCF4121306.1"/>
    </source>
</evidence>
<accession>A0AA41U791</accession>
<keyword evidence="6" id="KW-1185">Reference proteome</keyword>
<dbReference type="PRINTS" id="PR00081">
    <property type="entry name" value="GDHRDH"/>
</dbReference>
<keyword evidence="2" id="KW-0521">NADP</keyword>
<evidence type="ECO:0000256" key="2">
    <source>
        <dbReference type="ARBA" id="ARBA00022857"/>
    </source>
</evidence>
<dbReference type="InterPro" id="IPR002347">
    <property type="entry name" value="SDR_fam"/>
</dbReference>
<organism evidence="5 6">
    <name type="scientific">Antribacter soli</name>
    <dbReference type="NCBI Taxonomy" id="2910976"/>
    <lineage>
        <taxon>Bacteria</taxon>
        <taxon>Bacillati</taxon>
        <taxon>Actinomycetota</taxon>
        <taxon>Actinomycetes</taxon>
        <taxon>Micrococcales</taxon>
        <taxon>Promicromonosporaceae</taxon>
        <taxon>Antribacter</taxon>
    </lineage>
</organism>
<dbReference type="PANTHER" id="PTHR43963">
    <property type="entry name" value="CARBONYL REDUCTASE 1-RELATED"/>
    <property type="match status" value="1"/>
</dbReference>
<name>A0AA41U791_9MICO</name>
<dbReference type="SUPFAM" id="SSF51735">
    <property type="entry name" value="NAD(P)-binding Rossmann-fold domains"/>
    <property type="match status" value="1"/>
</dbReference>
<comment type="similarity">
    <text evidence="1 4">Belongs to the short-chain dehydrogenases/reductases (SDR) family.</text>
</comment>
<keyword evidence="3" id="KW-0560">Oxidoreductase</keyword>
<gene>
    <name evidence="5" type="ORF">L1785_09955</name>
</gene>
<comment type="caution">
    <text evidence="5">The sequence shown here is derived from an EMBL/GenBank/DDBJ whole genome shotgun (WGS) entry which is preliminary data.</text>
</comment>
<evidence type="ECO:0000313" key="6">
    <source>
        <dbReference type="Proteomes" id="UP001165405"/>
    </source>
</evidence>
<dbReference type="Proteomes" id="UP001165405">
    <property type="component" value="Unassembled WGS sequence"/>
</dbReference>
<evidence type="ECO:0000256" key="4">
    <source>
        <dbReference type="RuleBase" id="RU000363"/>
    </source>
</evidence>
<evidence type="ECO:0000256" key="1">
    <source>
        <dbReference type="ARBA" id="ARBA00006484"/>
    </source>
</evidence>
<protein>
    <submittedName>
        <fullName evidence="5">SDR family oxidoreductase</fullName>
    </submittedName>
</protein>
<evidence type="ECO:0000256" key="3">
    <source>
        <dbReference type="ARBA" id="ARBA00023002"/>
    </source>
</evidence>
<dbReference type="CDD" id="cd05324">
    <property type="entry name" value="carb_red_PTCR-like_SDR_c"/>
    <property type="match status" value="1"/>
</dbReference>
<dbReference type="InterPro" id="IPR036291">
    <property type="entry name" value="NAD(P)-bd_dom_sf"/>
</dbReference>
<dbReference type="Gene3D" id="3.40.50.720">
    <property type="entry name" value="NAD(P)-binding Rossmann-like Domain"/>
    <property type="match status" value="1"/>
</dbReference>
<dbReference type="RefSeq" id="WP_236089105.1">
    <property type="nucleotide sequence ID" value="NZ_JAKGSG010000029.1"/>
</dbReference>